<feature type="signal peptide" evidence="1">
    <location>
        <begin position="1"/>
        <end position="21"/>
    </location>
</feature>
<organism evidence="2 3">
    <name type="scientific">Vitreoscilla massiliensis</name>
    <dbReference type="NCBI Taxonomy" id="1689272"/>
    <lineage>
        <taxon>Bacteria</taxon>
        <taxon>Pseudomonadati</taxon>
        <taxon>Pseudomonadota</taxon>
        <taxon>Betaproteobacteria</taxon>
        <taxon>Neisseriales</taxon>
        <taxon>Neisseriaceae</taxon>
        <taxon>Vitreoscilla</taxon>
    </lineage>
</organism>
<keyword evidence="3" id="KW-1185">Reference proteome</keyword>
<feature type="chain" id="PRO_5045896569" description="TonB C-terminal domain-containing protein" evidence="1">
    <location>
        <begin position="22"/>
        <end position="133"/>
    </location>
</feature>
<dbReference type="RefSeq" id="WP_058356153.1">
    <property type="nucleotide sequence ID" value="NZ_CABKVG010000008.1"/>
</dbReference>
<sequence>MPNKAFYLLSTWLLCAHMADAATTDIVLQQQLDALIHDAHADLPYQEGEMVWQVFYRDGKSVVMVYQDVSASSTRTDFDAAQLRQDMAPALCEQEDNRHYLQAGYVFVTQIQFKHSAPLRLSHSLADCVGITH</sequence>
<proteinExistence type="predicted"/>
<gene>
    <name evidence="2" type="ORF">LVJ82_02835</name>
</gene>
<keyword evidence="1" id="KW-0732">Signal</keyword>
<evidence type="ECO:0000313" key="2">
    <source>
        <dbReference type="EMBL" id="UOO89941.1"/>
    </source>
</evidence>
<evidence type="ECO:0000313" key="3">
    <source>
        <dbReference type="Proteomes" id="UP000832011"/>
    </source>
</evidence>
<dbReference type="Proteomes" id="UP000832011">
    <property type="component" value="Chromosome"/>
</dbReference>
<name>A0ABY4E2F9_9NEIS</name>
<reference evidence="2 3" key="1">
    <citation type="journal article" date="2022" name="Res Sq">
        <title>Evolution of multicellular longitudinally dividing oral cavity symbionts (Neisseriaceae).</title>
        <authorList>
            <person name="Nyongesa S."/>
            <person name="Weber P."/>
            <person name="Bernet E."/>
            <person name="Pullido F."/>
            <person name="Nieckarz M."/>
            <person name="Delaby M."/>
            <person name="Nieves C."/>
            <person name="Viehboeck T."/>
            <person name="Krause N."/>
            <person name="Rivera-Millot A."/>
            <person name="Nakamura A."/>
            <person name="Vischer N."/>
            <person name="VanNieuwenhze M."/>
            <person name="Brun Y."/>
            <person name="Cava F."/>
            <person name="Bulgheresi S."/>
            <person name="Veyrier F."/>
        </authorList>
    </citation>
    <scope>NUCLEOTIDE SEQUENCE [LARGE SCALE GENOMIC DNA]</scope>
    <source>
        <strain evidence="2 3">SN4</strain>
    </source>
</reference>
<accession>A0ABY4E2F9</accession>
<evidence type="ECO:0000256" key="1">
    <source>
        <dbReference type="SAM" id="SignalP"/>
    </source>
</evidence>
<dbReference type="EMBL" id="CP091511">
    <property type="protein sequence ID" value="UOO89941.1"/>
    <property type="molecule type" value="Genomic_DNA"/>
</dbReference>
<evidence type="ECO:0008006" key="4">
    <source>
        <dbReference type="Google" id="ProtNLM"/>
    </source>
</evidence>
<protein>
    <recommendedName>
        <fullName evidence="4">TonB C-terminal domain-containing protein</fullName>
    </recommendedName>
</protein>